<evidence type="ECO:0000313" key="3">
    <source>
        <dbReference type="Proteomes" id="UP000034680"/>
    </source>
</evidence>
<dbReference type="EMBL" id="LCUC01000045">
    <property type="protein sequence ID" value="KKY38837.1"/>
    <property type="molecule type" value="Genomic_DNA"/>
</dbReference>
<reference evidence="2 3" key="1">
    <citation type="submission" date="2015-05" db="EMBL/GenBank/DDBJ databases">
        <title>Distinctive expansion of gene families associated with plant cell wall degradation and secondary metabolism in the genomes of grapevine trunk pathogens.</title>
        <authorList>
            <person name="Lawrence D.P."/>
            <person name="Travadon R."/>
            <person name="Rolshausen P.E."/>
            <person name="Baumgartner K."/>
        </authorList>
    </citation>
    <scope>NUCLEOTIDE SEQUENCE [LARGE SCALE GENOMIC DNA]</scope>
    <source>
        <strain evidence="2">DA912</strain>
    </source>
</reference>
<feature type="domain" description="DNA2/NAM7 helicase-like C-terminal" evidence="1">
    <location>
        <begin position="7"/>
        <end position="109"/>
    </location>
</feature>
<keyword evidence="2" id="KW-0547">Nucleotide-binding</keyword>
<dbReference type="STRING" id="1214573.A0A0G2FXG0"/>
<keyword evidence="3" id="KW-1185">Reference proteome</keyword>
<accession>A0A0G2FXG0</accession>
<proteinExistence type="predicted"/>
<dbReference type="OrthoDB" id="4728462at2759"/>
<dbReference type="InterPro" id="IPR041679">
    <property type="entry name" value="DNA2/NAM7-like_C"/>
</dbReference>
<organism evidence="2 3">
    <name type="scientific">Diaporthe ampelina</name>
    <dbReference type="NCBI Taxonomy" id="1214573"/>
    <lineage>
        <taxon>Eukaryota</taxon>
        <taxon>Fungi</taxon>
        <taxon>Dikarya</taxon>
        <taxon>Ascomycota</taxon>
        <taxon>Pezizomycotina</taxon>
        <taxon>Sordariomycetes</taxon>
        <taxon>Sordariomycetidae</taxon>
        <taxon>Diaporthales</taxon>
        <taxon>Diaporthaceae</taxon>
        <taxon>Diaporthe</taxon>
    </lineage>
</organism>
<evidence type="ECO:0000259" key="1">
    <source>
        <dbReference type="Pfam" id="PF13087"/>
    </source>
</evidence>
<gene>
    <name evidence="2" type="ORF">UCDDA912_g01098</name>
</gene>
<dbReference type="Proteomes" id="UP000034680">
    <property type="component" value="Unassembled WGS sequence"/>
</dbReference>
<evidence type="ECO:0000313" key="2">
    <source>
        <dbReference type="EMBL" id="KKY38837.1"/>
    </source>
</evidence>
<dbReference type="InterPro" id="IPR027417">
    <property type="entry name" value="P-loop_NTPase"/>
</dbReference>
<reference evidence="2 3" key="2">
    <citation type="submission" date="2015-05" db="EMBL/GenBank/DDBJ databases">
        <authorList>
            <person name="Morales-Cruz A."/>
            <person name="Amrine K.C."/>
            <person name="Cantu D."/>
        </authorList>
    </citation>
    <scope>NUCLEOTIDE SEQUENCE [LARGE SCALE GENOMIC DNA]</scope>
    <source>
        <strain evidence="2">DA912</strain>
    </source>
</reference>
<dbReference type="Pfam" id="PF13087">
    <property type="entry name" value="AAA_12"/>
    <property type="match status" value="1"/>
</dbReference>
<name>A0A0G2FXG0_9PEZI</name>
<keyword evidence="2" id="KW-0378">Hydrolase</keyword>
<sequence length="115" mass="12864">MNSSESCEARSFLNAGNVNFVPVKIVELLADPKFSPSTKKDSNGKIIIIAPYDAQRNLYEHEIQKRGKFEMDSNGDWLPFDKSRVEIRTHQGVQGYEASVVIVDLTRSDTLGMTA</sequence>
<protein>
    <submittedName>
        <fullName evidence="2">Putative atp-dependent rna helicase upf1</fullName>
    </submittedName>
</protein>
<dbReference type="GO" id="GO:0004386">
    <property type="term" value="F:helicase activity"/>
    <property type="evidence" value="ECO:0007669"/>
    <property type="project" value="UniProtKB-KW"/>
</dbReference>
<dbReference type="Gene3D" id="3.40.50.300">
    <property type="entry name" value="P-loop containing nucleotide triphosphate hydrolases"/>
    <property type="match status" value="1"/>
</dbReference>
<keyword evidence="2" id="KW-0067">ATP-binding</keyword>
<dbReference type="AlphaFoldDB" id="A0A0G2FXG0"/>
<comment type="caution">
    <text evidence="2">The sequence shown here is derived from an EMBL/GenBank/DDBJ whole genome shotgun (WGS) entry which is preliminary data.</text>
</comment>
<keyword evidence="2" id="KW-0347">Helicase</keyword>